<evidence type="ECO:0000256" key="5">
    <source>
        <dbReference type="ARBA" id="ARBA00023242"/>
    </source>
</evidence>
<dbReference type="SMART" id="SM01336">
    <property type="entry name" value="zf-PARP"/>
    <property type="match status" value="1"/>
</dbReference>
<comment type="caution">
    <text evidence="10">The sequence shown here is derived from an EMBL/GenBank/DDBJ whole genome shotgun (WGS) entry which is preliminary data.</text>
</comment>
<protein>
    <submittedName>
        <fullName evidence="10">DNA ligase</fullName>
    </submittedName>
</protein>
<keyword evidence="10" id="KW-0436">Ligase</keyword>
<feature type="compositionally biased region" description="Basic residues" evidence="6">
    <location>
        <begin position="546"/>
        <end position="562"/>
    </location>
</feature>
<reference evidence="10" key="1">
    <citation type="submission" date="2020-06" db="EMBL/GenBank/DDBJ databases">
        <authorList>
            <consortium name="Plant Systems Biology data submission"/>
        </authorList>
    </citation>
    <scope>NUCLEOTIDE SEQUENCE</scope>
    <source>
        <strain evidence="10">D6</strain>
    </source>
</reference>
<dbReference type="GO" id="GO:0005634">
    <property type="term" value="C:nucleus"/>
    <property type="evidence" value="ECO:0007669"/>
    <property type="project" value="UniProtKB-SubCell"/>
</dbReference>
<dbReference type="GO" id="GO:0003677">
    <property type="term" value="F:DNA binding"/>
    <property type="evidence" value="ECO:0007669"/>
    <property type="project" value="InterPro"/>
</dbReference>
<dbReference type="Gene3D" id="3.30.1740.10">
    <property type="entry name" value="Zinc finger, PARP-type"/>
    <property type="match status" value="1"/>
</dbReference>
<evidence type="ECO:0000259" key="9">
    <source>
        <dbReference type="PROSITE" id="PS50172"/>
    </source>
</evidence>
<dbReference type="OrthoDB" id="446168at2759"/>
<evidence type="ECO:0000259" key="7">
    <source>
        <dbReference type="PROSITE" id="PS50064"/>
    </source>
</evidence>
<feature type="region of interest" description="Disordered" evidence="6">
    <location>
        <begin position="259"/>
        <end position="285"/>
    </location>
</feature>
<dbReference type="Pfam" id="PF00533">
    <property type="entry name" value="BRCT"/>
    <property type="match status" value="1"/>
</dbReference>
<evidence type="ECO:0000256" key="6">
    <source>
        <dbReference type="SAM" id="MobiDB-lite"/>
    </source>
</evidence>
<evidence type="ECO:0000256" key="1">
    <source>
        <dbReference type="ARBA" id="ARBA00004123"/>
    </source>
</evidence>
<evidence type="ECO:0000256" key="3">
    <source>
        <dbReference type="ARBA" id="ARBA00022771"/>
    </source>
</evidence>
<dbReference type="InterPro" id="IPR036957">
    <property type="entry name" value="Znf_PARP_sf"/>
</dbReference>
<keyword evidence="3" id="KW-0863">Zinc-finger</keyword>
<dbReference type="Proteomes" id="UP001153069">
    <property type="component" value="Unassembled WGS sequence"/>
</dbReference>
<dbReference type="SUPFAM" id="SSF52113">
    <property type="entry name" value="BRCT domain"/>
    <property type="match status" value="1"/>
</dbReference>
<keyword evidence="2" id="KW-0479">Metal-binding</keyword>
<dbReference type="SMART" id="SM00271">
    <property type="entry name" value="DnaJ"/>
    <property type="match status" value="1"/>
</dbReference>
<dbReference type="InterPro" id="IPR036869">
    <property type="entry name" value="J_dom_sf"/>
</dbReference>
<evidence type="ECO:0000313" key="10">
    <source>
        <dbReference type="EMBL" id="CAB9505460.1"/>
    </source>
</evidence>
<keyword evidence="5" id="KW-0539">Nucleus</keyword>
<feature type="compositionally biased region" description="Basic residues" evidence="6">
    <location>
        <begin position="514"/>
        <end position="526"/>
    </location>
</feature>
<keyword evidence="11" id="KW-1185">Reference proteome</keyword>
<feature type="domain" description="J" evidence="8">
    <location>
        <begin position="36"/>
        <end position="91"/>
    </location>
</feature>
<gene>
    <name evidence="10" type="ORF">SEMRO_232_G093790.1</name>
</gene>
<dbReference type="PROSITE" id="PS50064">
    <property type="entry name" value="ZF_PARP_2"/>
    <property type="match status" value="1"/>
</dbReference>
<keyword evidence="4" id="KW-0862">Zinc</keyword>
<dbReference type="GO" id="GO:0016874">
    <property type="term" value="F:ligase activity"/>
    <property type="evidence" value="ECO:0007669"/>
    <property type="project" value="UniProtKB-KW"/>
</dbReference>
<feature type="domain" description="PARP-type" evidence="7">
    <location>
        <begin position="121"/>
        <end position="237"/>
    </location>
</feature>
<proteinExistence type="predicted"/>
<evidence type="ECO:0000256" key="2">
    <source>
        <dbReference type="ARBA" id="ARBA00022723"/>
    </source>
</evidence>
<dbReference type="PROSITE" id="PS50172">
    <property type="entry name" value="BRCT"/>
    <property type="match status" value="1"/>
</dbReference>
<dbReference type="AlphaFoldDB" id="A0A9N8DRN1"/>
<feature type="region of interest" description="Disordered" evidence="6">
    <location>
        <begin position="489"/>
        <end position="562"/>
    </location>
</feature>
<feature type="compositionally biased region" description="Basic and acidic residues" evidence="6">
    <location>
        <begin position="503"/>
        <end position="513"/>
    </location>
</feature>
<dbReference type="InterPro" id="IPR036420">
    <property type="entry name" value="BRCT_dom_sf"/>
</dbReference>
<dbReference type="PROSITE" id="PS50076">
    <property type="entry name" value="DNAJ_2"/>
    <property type="match status" value="1"/>
</dbReference>
<dbReference type="SUPFAM" id="SSF46565">
    <property type="entry name" value="Chaperone J-domain"/>
    <property type="match status" value="1"/>
</dbReference>
<accession>A0A9N8DRN1</accession>
<organism evidence="10 11">
    <name type="scientific">Seminavis robusta</name>
    <dbReference type="NCBI Taxonomy" id="568900"/>
    <lineage>
        <taxon>Eukaryota</taxon>
        <taxon>Sar</taxon>
        <taxon>Stramenopiles</taxon>
        <taxon>Ochrophyta</taxon>
        <taxon>Bacillariophyta</taxon>
        <taxon>Bacillariophyceae</taxon>
        <taxon>Bacillariophycidae</taxon>
        <taxon>Naviculales</taxon>
        <taxon>Naviculaceae</taxon>
        <taxon>Seminavis</taxon>
    </lineage>
</organism>
<name>A0A9N8DRN1_9STRA</name>
<comment type="subcellular location">
    <subcellularLocation>
        <location evidence="1">Nucleus</location>
    </subcellularLocation>
</comment>
<dbReference type="Gene3D" id="3.40.50.10190">
    <property type="entry name" value="BRCT domain"/>
    <property type="match status" value="1"/>
</dbReference>
<dbReference type="Gene3D" id="1.10.287.110">
    <property type="entry name" value="DnaJ domain"/>
    <property type="match status" value="1"/>
</dbReference>
<dbReference type="SMART" id="SM00292">
    <property type="entry name" value="BRCT"/>
    <property type="match status" value="1"/>
</dbReference>
<sequence>MPRTTRSSKPKKNKSALTKRQVAIGKALVDLLDANDDYSMFDDCQTRDEEFKKIKKLYHRACLKHHPDKGGDAAQFRRVQASFELLKEMHAKKNTEAAFRNGPPPSWEFYQEAETESVPLYRVELAKSARSKCQASGKAKNCSQPEDDDTTGVPEKIAKGEIRIGVLNDQSGTYSRWVHLRCWRVPVKVWLGLPRDDDDNANATTEQYAAAISQMEELLLVGFRELPEEDQQAFVEHCQNKEHWAQARSEAQKDMVEQVTGARPVSKSKKAKKKKAVPKKDDDEEEILDVKPAAKPTATTAFVATSTAATAAASTAIVPAATTTALVKHRQQFVIPMPGRNGASDETVFKGKTFVLTGLFPEIGGGGGLDLGKGSVKAMIESFGGRVTGSISGKTDCLVVGKEPGMSKVSKARDRAKVKLASLHDLKIGLDNGLAALEDFDFCKAEEPMKIQSFSKGYNYQSGGYNGLALQASAEELAIAQGLMEPENKNVPALPASANANDSKPEAKEDAKPAAKKKKAPPKKRQALTDVSANDGEAKASTDNNKKRKTTRAKRAAKPQAS</sequence>
<dbReference type="SUPFAM" id="SSF57716">
    <property type="entry name" value="Glucocorticoid receptor-like (DNA-binding domain)"/>
    <property type="match status" value="1"/>
</dbReference>
<dbReference type="InterPro" id="IPR001623">
    <property type="entry name" value="DnaJ_domain"/>
</dbReference>
<dbReference type="GO" id="GO:0008270">
    <property type="term" value="F:zinc ion binding"/>
    <property type="evidence" value="ECO:0007669"/>
    <property type="project" value="UniProtKB-KW"/>
</dbReference>
<feature type="compositionally biased region" description="Basic residues" evidence="6">
    <location>
        <begin position="266"/>
        <end position="277"/>
    </location>
</feature>
<dbReference type="CDD" id="cd06257">
    <property type="entry name" value="DnaJ"/>
    <property type="match status" value="1"/>
</dbReference>
<evidence type="ECO:0000259" key="8">
    <source>
        <dbReference type="PROSITE" id="PS50076"/>
    </source>
</evidence>
<dbReference type="EMBL" id="CAICTM010000231">
    <property type="protein sequence ID" value="CAB9505460.1"/>
    <property type="molecule type" value="Genomic_DNA"/>
</dbReference>
<evidence type="ECO:0000313" key="11">
    <source>
        <dbReference type="Proteomes" id="UP001153069"/>
    </source>
</evidence>
<feature type="domain" description="BRCT" evidence="9">
    <location>
        <begin position="344"/>
        <end position="413"/>
    </location>
</feature>
<dbReference type="InterPro" id="IPR001510">
    <property type="entry name" value="Znf_PARP"/>
</dbReference>
<dbReference type="InterPro" id="IPR001357">
    <property type="entry name" value="BRCT_dom"/>
</dbReference>
<evidence type="ECO:0000256" key="4">
    <source>
        <dbReference type="ARBA" id="ARBA00022833"/>
    </source>
</evidence>